<dbReference type="EMBL" id="FJUX01000017">
    <property type="protein sequence ID" value="CZS94086.1"/>
    <property type="molecule type" value="Genomic_DNA"/>
</dbReference>
<proteinExistence type="predicted"/>
<protein>
    <submittedName>
        <fullName evidence="1">Uncharacterized protein</fullName>
    </submittedName>
</protein>
<keyword evidence="2" id="KW-1185">Reference proteome</keyword>
<dbReference type="Proteomes" id="UP000178912">
    <property type="component" value="Unassembled WGS sequence"/>
</dbReference>
<dbReference type="AlphaFoldDB" id="A0A1E1K7M5"/>
<evidence type="ECO:0000313" key="2">
    <source>
        <dbReference type="Proteomes" id="UP000178912"/>
    </source>
</evidence>
<reference evidence="2" key="1">
    <citation type="submission" date="2016-03" db="EMBL/GenBank/DDBJ databases">
        <authorList>
            <person name="Guldener U."/>
        </authorList>
    </citation>
    <scope>NUCLEOTIDE SEQUENCE [LARGE SCALE GENOMIC DNA]</scope>
    <source>
        <strain evidence="2">04CH-RAC-A.6.1</strain>
    </source>
</reference>
<organism evidence="1 2">
    <name type="scientific">Rhynchosporium agropyri</name>
    <dbReference type="NCBI Taxonomy" id="914238"/>
    <lineage>
        <taxon>Eukaryota</taxon>
        <taxon>Fungi</taxon>
        <taxon>Dikarya</taxon>
        <taxon>Ascomycota</taxon>
        <taxon>Pezizomycotina</taxon>
        <taxon>Leotiomycetes</taxon>
        <taxon>Helotiales</taxon>
        <taxon>Ploettnerulaceae</taxon>
        <taxon>Rhynchosporium</taxon>
    </lineage>
</organism>
<name>A0A1E1K7M5_9HELO</name>
<sequence>MSSNTLWKRKLQEMQLSVKPNWTQLPIAEPGSIGSNAILLLLRRNSTCDQLLPVSGHLIIDTFGKRNQNTYYWDLKQ</sequence>
<gene>
    <name evidence="1" type="ORF">RAG0_04117</name>
</gene>
<accession>A0A1E1K7M5</accession>
<evidence type="ECO:0000313" key="1">
    <source>
        <dbReference type="EMBL" id="CZS94086.1"/>
    </source>
</evidence>